<keyword evidence="1" id="KW-0175">Coiled coil</keyword>
<evidence type="ECO:0000259" key="2">
    <source>
        <dbReference type="Pfam" id="PF05419"/>
    </source>
</evidence>
<dbReference type="Gene3D" id="1.25.40.620">
    <property type="match status" value="1"/>
</dbReference>
<dbReference type="CDD" id="cd16383">
    <property type="entry name" value="GUN4"/>
    <property type="match status" value="1"/>
</dbReference>
<dbReference type="EMBL" id="CP159837">
    <property type="protein sequence ID" value="XCM38415.1"/>
    <property type="molecule type" value="Genomic_DNA"/>
</dbReference>
<dbReference type="InterPro" id="IPR037215">
    <property type="entry name" value="GUN4-like_sf"/>
</dbReference>
<gene>
    <name evidence="3" type="ORF">ABWT76_001264</name>
</gene>
<accession>A0AAU8JJ08</accession>
<dbReference type="Pfam" id="PF05419">
    <property type="entry name" value="GUN4"/>
    <property type="match status" value="1"/>
</dbReference>
<evidence type="ECO:0000313" key="3">
    <source>
        <dbReference type="EMBL" id="XCM38415.1"/>
    </source>
</evidence>
<dbReference type="PANTHER" id="PTHR34800">
    <property type="entry name" value="TETRAPYRROLE-BINDING PROTEIN, CHLOROPLASTIC"/>
    <property type="match status" value="1"/>
</dbReference>
<feature type="domain" description="GUN4-like" evidence="2">
    <location>
        <begin position="188"/>
        <end position="309"/>
    </location>
</feature>
<organism evidence="3">
    <name type="scientific">Planktothricoides raciborskii GIHE-MW2</name>
    <dbReference type="NCBI Taxonomy" id="2792601"/>
    <lineage>
        <taxon>Bacteria</taxon>
        <taxon>Bacillati</taxon>
        <taxon>Cyanobacteriota</taxon>
        <taxon>Cyanophyceae</taxon>
        <taxon>Oscillatoriophycideae</taxon>
        <taxon>Oscillatoriales</taxon>
        <taxon>Oscillatoriaceae</taxon>
        <taxon>Planktothricoides</taxon>
    </lineage>
</organism>
<evidence type="ECO:0000256" key="1">
    <source>
        <dbReference type="SAM" id="Coils"/>
    </source>
</evidence>
<protein>
    <submittedName>
        <fullName evidence="3">GUN4 domain-containing protein</fullName>
    </submittedName>
</protein>
<reference evidence="3" key="1">
    <citation type="submission" date="2024-07" db="EMBL/GenBank/DDBJ databases">
        <authorList>
            <person name="Kim Y.J."/>
            <person name="Jeong J.Y."/>
        </authorList>
    </citation>
    <scope>NUCLEOTIDE SEQUENCE</scope>
    <source>
        <strain evidence="3">GIHE-MW2</strain>
    </source>
</reference>
<proteinExistence type="predicted"/>
<feature type="coiled-coil region" evidence="1">
    <location>
        <begin position="98"/>
        <end position="139"/>
    </location>
</feature>
<name>A0AAU8JJ08_9CYAN</name>
<dbReference type="SUPFAM" id="SSF140869">
    <property type="entry name" value="GUN4-like"/>
    <property type="match status" value="1"/>
</dbReference>
<dbReference type="Gene3D" id="1.10.10.1770">
    <property type="entry name" value="Gun4-like"/>
    <property type="match status" value="1"/>
</dbReference>
<dbReference type="RefSeq" id="WP_054468251.1">
    <property type="nucleotide sequence ID" value="NZ_CP159837.1"/>
</dbReference>
<sequence>MAKCPICYTEYLESTLETPLEKCAVCEWDLKYYNLPQTGKYRQAFAKKEQAHLDWARKMWQKYLVQQNHSLTQPVNVNPLVNNSYRESVNQSLEYAIILKLEARLEQLESRLQTSELEIKSLRSELAVEQEENRHLKSQMEWVLYVLQEANPQDIQQTLWQLQEWAHALSNYPAQNQPQNQPQNYLKSEVGMDYSKLEKLLAAGKWRQADERTWDIMLRVANQEDRGFLNLEDIEGFPATDLETIAWLWDYYSGGRFGFHIQYKIWQTVGNDYTIFCDRVGWRVKENWLYYDDLNCSITAAEGHLPVTGWRKRSCYGLGGATAQENTAALIARFNELNNVNI</sequence>
<dbReference type="InterPro" id="IPR008629">
    <property type="entry name" value="GUN4-like"/>
</dbReference>
<dbReference type="PANTHER" id="PTHR34800:SF1">
    <property type="entry name" value="TETRAPYRROLE-BINDING PROTEIN, CHLOROPLASTIC"/>
    <property type="match status" value="1"/>
</dbReference>
<dbReference type="GO" id="GO:0046906">
    <property type="term" value="F:tetrapyrrole binding"/>
    <property type="evidence" value="ECO:0007669"/>
    <property type="project" value="TreeGrafter"/>
</dbReference>
<dbReference type="AlphaFoldDB" id="A0AAU8JJ08"/>